<dbReference type="PANTHER" id="PTHR43630:SF2">
    <property type="entry name" value="GLYCOSYLTRANSFERASE"/>
    <property type="match status" value="1"/>
</dbReference>
<dbReference type="CDD" id="cd02511">
    <property type="entry name" value="Beta4Glucosyltransferase"/>
    <property type="match status" value="1"/>
</dbReference>
<evidence type="ECO:0000313" key="2">
    <source>
        <dbReference type="EMBL" id="OGM31334.1"/>
    </source>
</evidence>
<dbReference type="Gene3D" id="3.90.550.10">
    <property type="entry name" value="Spore Coat Polysaccharide Biosynthesis Protein SpsA, Chain A"/>
    <property type="match status" value="1"/>
</dbReference>
<feature type="domain" description="Glycosyltransferase 2-like" evidence="1">
    <location>
        <begin position="5"/>
        <end position="99"/>
    </location>
</feature>
<organism evidence="2 3">
    <name type="scientific">Candidatus Woesebacteria bacterium RIFCSPHIGHO2_01_FULL_44_21</name>
    <dbReference type="NCBI Taxonomy" id="1802503"/>
    <lineage>
        <taxon>Bacteria</taxon>
        <taxon>Candidatus Woeseibacteriota</taxon>
    </lineage>
</organism>
<reference evidence="2 3" key="1">
    <citation type="journal article" date="2016" name="Nat. Commun.">
        <title>Thousands of microbial genomes shed light on interconnected biogeochemical processes in an aquifer system.</title>
        <authorList>
            <person name="Anantharaman K."/>
            <person name="Brown C.T."/>
            <person name="Hug L.A."/>
            <person name="Sharon I."/>
            <person name="Castelle C.J."/>
            <person name="Probst A.J."/>
            <person name="Thomas B.C."/>
            <person name="Singh A."/>
            <person name="Wilkins M.J."/>
            <person name="Karaoz U."/>
            <person name="Brodie E.L."/>
            <person name="Williams K.H."/>
            <person name="Hubbard S.S."/>
            <person name="Banfield J.F."/>
        </authorList>
    </citation>
    <scope>NUCLEOTIDE SEQUENCE [LARGE SCALE GENOMIC DNA]</scope>
</reference>
<evidence type="ECO:0000313" key="3">
    <source>
        <dbReference type="Proteomes" id="UP000178870"/>
    </source>
</evidence>
<name>A0A1F7YVY7_9BACT</name>
<comment type="caution">
    <text evidence="2">The sequence shown here is derived from an EMBL/GenBank/DDBJ whole genome shotgun (WGS) entry which is preliminary data.</text>
</comment>
<dbReference type="InterPro" id="IPR029044">
    <property type="entry name" value="Nucleotide-diphossugar_trans"/>
</dbReference>
<evidence type="ECO:0000259" key="1">
    <source>
        <dbReference type="Pfam" id="PF00535"/>
    </source>
</evidence>
<dbReference type="Pfam" id="PF00535">
    <property type="entry name" value="Glycos_transf_2"/>
    <property type="match status" value="1"/>
</dbReference>
<accession>A0A1F7YVY7</accession>
<dbReference type="PANTHER" id="PTHR43630">
    <property type="entry name" value="POLY-BETA-1,6-N-ACETYL-D-GLUCOSAMINE SYNTHASE"/>
    <property type="match status" value="1"/>
</dbReference>
<proteinExistence type="predicted"/>
<gene>
    <name evidence="2" type="ORF">A2803_04030</name>
</gene>
<dbReference type="AlphaFoldDB" id="A0A1F7YVY7"/>
<dbReference type="EMBL" id="MGGP01000028">
    <property type="protein sequence ID" value="OGM31334.1"/>
    <property type="molecule type" value="Genomic_DNA"/>
</dbReference>
<protein>
    <recommendedName>
        <fullName evidence="1">Glycosyltransferase 2-like domain-containing protein</fullName>
    </recommendedName>
</protein>
<dbReference type="InterPro" id="IPR001173">
    <property type="entry name" value="Glyco_trans_2-like"/>
</dbReference>
<dbReference type="Proteomes" id="UP000178870">
    <property type="component" value="Unassembled WGS sequence"/>
</dbReference>
<dbReference type="SUPFAM" id="SSF53448">
    <property type="entry name" value="Nucleotide-diphospho-sugar transferases"/>
    <property type="match status" value="1"/>
</dbReference>
<sequence length="292" mass="33991">MTKLSVVLATKNEQENIGRCLKSVRSIANEIIVFDEYSTDKTREIAKSFGARVFKVSHEPIFHITKQKAIDKATGDWILQLDADEVVTPELANEIKEVLRMSDSEILKRKVPELFMRHQRLLEREGSLPQAKSRQAGRSGVVAFFIPRRNMFLGKPLIHAGVYPDPSIRLIKRGKARLPGKSVHEIMEVDGQVSWLVNDMLHYDSPTLERYLNRLNRYTDLHAEELKSKKVKLNFFSLLNYSFVKPTIVFFKLYFRHRGYLDGMRGFVWCLFSSLHFPIAYFKYYSNEKNRS</sequence>